<protein>
    <recommendedName>
        <fullName evidence="2">Integrase catalytic domain-containing protein</fullName>
    </recommendedName>
</protein>
<dbReference type="InterPro" id="IPR012337">
    <property type="entry name" value="RNaseH-like_sf"/>
</dbReference>
<comment type="caution">
    <text evidence="3">The sequence shown here is derived from an EMBL/GenBank/DDBJ whole genome shotgun (WGS) entry which is preliminary data.</text>
</comment>
<gene>
    <name evidence="3" type="ORF">OSB04_019757</name>
</gene>
<evidence type="ECO:0000313" key="3">
    <source>
        <dbReference type="EMBL" id="KAJ9547214.1"/>
    </source>
</evidence>
<evidence type="ECO:0000256" key="1">
    <source>
        <dbReference type="SAM" id="MobiDB-lite"/>
    </source>
</evidence>
<feature type="compositionally biased region" description="Basic and acidic residues" evidence="1">
    <location>
        <begin position="1"/>
        <end position="17"/>
    </location>
</feature>
<dbReference type="PANTHER" id="PTHR42648">
    <property type="entry name" value="TRANSPOSASE, PUTATIVE-RELATED"/>
    <property type="match status" value="1"/>
</dbReference>
<proteinExistence type="predicted"/>
<reference evidence="3" key="1">
    <citation type="submission" date="2023-03" db="EMBL/GenBank/DDBJ databases">
        <title>Chromosome-scale reference genome and RAD-based genetic map of yellow starthistle (Centaurea solstitialis) reveal putative structural variation and QTLs associated with invader traits.</title>
        <authorList>
            <person name="Reatini B."/>
            <person name="Cang F.A."/>
            <person name="Jiang Q."/>
            <person name="Mckibben M.T.W."/>
            <person name="Barker M.S."/>
            <person name="Rieseberg L.H."/>
            <person name="Dlugosch K.M."/>
        </authorList>
    </citation>
    <scope>NUCLEOTIDE SEQUENCE</scope>
    <source>
        <strain evidence="3">CAN-66</strain>
        <tissue evidence="3">Leaf</tissue>
    </source>
</reference>
<dbReference type="AlphaFoldDB" id="A0AA38SQX8"/>
<name>A0AA38SQX8_9ASTR</name>
<sequence>MKEKETKANFAYEHKDDDNPDDPEDHNNTTNLDNMDCLKIDDEDICLANISTILDVVNIIEDIRKNGYHIETMDEGESEYLLITNISSGKKNVLEKLSMYSSGLYYTKISTIETNMVINQKFIDRENFILWHDRLGHPGSVMMRKIIEQSCGHPLENQKILQTKDMTCVACSKGKLITRSSPAKVGFETLNFLERIQGDICGPIHHPCGPFRYFMVLIDASTKWSHVCLLSSRNLAFARLLAQLIRLRAHFPDYPIKTIRLDNAGEFTSQIFNDYCMSIRINVEHPVAHVHTQNGLAESLIKRLQMIARPMIMKSKLPVSAGAMLSYTQPH</sequence>
<evidence type="ECO:0000259" key="2">
    <source>
        <dbReference type="PROSITE" id="PS50994"/>
    </source>
</evidence>
<dbReference type="PROSITE" id="PS50994">
    <property type="entry name" value="INTEGRASE"/>
    <property type="match status" value="1"/>
</dbReference>
<dbReference type="SUPFAM" id="SSF53098">
    <property type="entry name" value="Ribonuclease H-like"/>
    <property type="match status" value="1"/>
</dbReference>
<feature type="domain" description="Integrase catalytic" evidence="2">
    <location>
        <begin position="178"/>
        <end position="331"/>
    </location>
</feature>
<dbReference type="InterPro" id="IPR001584">
    <property type="entry name" value="Integrase_cat-core"/>
</dbReference>
<dbReference type="InterPro" id="IPR036397">
    <property type="entry name" value="RNaseH_sf"/>
</dbReference>
<dbReference type="GO" id="GO:0015074">
    <property type="term" value="P:DNA integration"/>
    <property type="evidence" value="ECO:0007669"/>
    <property type="project" value="InterPro"/>
</dbReference>
<dbReference type="Pfam" id="PF13976">
    <property type="entry name" value="gag_pre-integrs"/>
    <property type="match status" value="1"/>
</dbReference>
<dbReference type="PANTHER" id="PTHR42648:SF25">
    <property type="entry name" value="RNA-DIRECTED DNA POLYMERASE"/>
    <property type="match status" value="1"/>
</dbReference>
<dbReference type="InterPro" id="IPR025724">
    <property type="entry name" value="GAG-pre-integrase_dom"/>
</dbReference>
<dbReference type="InterPro" id="IPR039537">
    <property type="entry name" value="Retrotran_Ty1/copia-like"/>
</dbReference>
<dbReference type="Proteomes" id="UP001172457">
    <property type="component" value="Chromosome 5"/>
</dbReference>
<evidence type="ECO:0000313" key="4">
    <source>
        <dbReference type="Proteomes" id="UP001172457"/>
    </source>
</evidence>
<dbReference type="GO" id="GO:0003676">
    <property type="term" value="F:nucleic acid binding"/>
    <property type="evidence" value="ECO:0007669"/>
    <property type="project" value="InterPro"/>
</dbReference>
<dbReference type="EMBL" id="JARYMX010000005">
    <property type="protein sequence ID" value="KAJ9547214.1"/>
    <property type="molecule type" value="Genomic_DNA"/>
</dbReference>
<feature type="region of interest" description="Disordered" evidence="1">
    <location>
        <begin position="1"/>
        <end position="30"/>
    </location>
</feature>
<dbReference type="Gene3D" id="3.30.420.10">
    <property type="entry name" value="Ribonuclease H-like superfamily/Ribonuclease H"/>
    <property type="match status" value="1"/>
</dbReference>
<keyword evidence="4" id="KW-1185">Reference proteome</keyword>
<organism evidence="3 4">
    <name type="scientific">Centaurea solstitialis</name>
    <name type="common">yellow star-thistle</name>
    <dbReference type="NCBI Taxonomy" id="347529"/>
    <lineage>
        <taxon>Eukaryota</taxon>
        <taxon>Viridiplantae</taxon>
        <taxon>Streptophyta</taxon>
        <taxon>Embryophyta</taxon>
        <taxon>Tracheophyta</taxon>
        <taxon>Spermatophyta</taxon>
        <taxon>Magnoliopsida</taxon>
        <taxon>eudicotyledons</taxon>
        <taxon>Gunneridae</taxon>
        <taxon>Pentapetalae</taxon>
        <taxon>asterids</taxon>
        <taxon>campanulids</taxon>
        <taxon>Asterales</taxon>
        <taxon>Asteraceae</taxon>
        <taxon>Carduoideae</taxon>
        <taxon>Cardueae</taxon>
        <taxon>Centaureinae</taxon>
        <taxon>Centaurea</taxon>
    </lineage>
</organism>
<accession>A0AA38SQX8</accession>